<dbReference type="PROSITE" id="PS50821">
    <property type="entry name" value="PAZ"/>
    <property type="match status" value="1"/>
</dbReference>
<dbReference type="PANTHER" id="PTHR14950">
    <property type="entry name" value="DICER-RELATED"/>
    <property type="match status" value="1"/>
</dbReference>
<evidence type="ECO:0000313" key="6">
    <source>
        <dbReference type="EMBL" id="KAL2622282.1"/>
    </source>
</evidence>
<dbReference type="Gene3D" id="1.10.1520.10">
    <property type="entry name" value="Ribonuclease III domain"/>
    <property type="match status" value="2"/>
</dbReference>
<dbReference type="EMBL" id="JBHFFA010000006">
    <property type="protein sequence ID" value="KAL2622282.1"/>
    <property type="molecule type" value="Genomic_DNA"/>
</dbReference>
<keyword evidence="3" id="KW-0378">Hydrolase</keyword>
<comment type="caution">
    <text evidence="6">The sequence shown here is derived from an EMBL/GenBank/DDBJ whole genome shotgun (WGS) entry which is preliminary data.</text>
</comment>
<dbReference type="GO" id="GO:0016787">
    <property type="term" value="F:hydrolase activity"/>
    <property type="evidence" value="ECO:0007669"/>
    <property type="project" value="UniProtKB-KW"/>
</dbReference>
<keyword evidence="2" id="KW-0547">Nucleotide-binding</keyword>
<feature type="domain" description="PAZ" evidence="5">
    <location>
        <begin position="148"/>
        <end position="273"/>
    </location>
</feature>
<organism evidence="6 7">
    <name type="scientific">Riccia fluitans</name>
    <dbReference type="NCBI Taxonomy" id="41844"/>
    <lineage>
        <taxon>Eukaryota</taxon>
        <taxon>Viridiplantae</taxon>
        <taxon>Streptophyta</taxon>
        <taxon>Embryophyta</taxon>
        <taxon>Marchantiophyta</taxon>
        <taxon>Marchantiopsida</taxon>
        <taxon>Marchantiidae</taxon>
        <taxon>Marchantiales</taxon>
        <taxon>Ricciaceae</taxon>
        <taxon>Riccia</taxon>
    </lineage>
</organism>
<reference evidence="6 7" key="1">
    <citation type="submission" date="2024-09" db="EMBL/GenBank/DDBJ databases">
        <title>Chromosome-scale assembly of Riccia fluitans.</title>
        <authorList>
            <person name="Paukszto L."/>
            <person name="Sawicki J."/>
            <person name="Karawczyk K."/>
            <person name="Piernik-Szablinska J."/>
            <person name="Szczecinska M."/>
            <person name="Mazdziarz M."/>
        </authorList>
    </citation>
    <scope>NUCLEOTIDE SEQUENCE [LARGE SCALE GENOMIC DNA]</scope>
    <source>
        <strain evidence="6">Rf_01</strain>
        <tissue evidence="6">Aerial parts of the thallus</tissue>
    </source>
</reference>
<dbReference type="SUPFAM" id="SSF54768">
    <property type="entry name" value="dsRNA-binding domain-like"/>
    <property type="match status" value="1"/>
</dbReference>
<feature type="domain" description="RNase III" evidence="4">
    <location>
        <begin position="315"/>
        <end position="438"/>
    </location>
</feature>
<dbReference type="PROSITE" id="PS50142">
    <property type="entry name" value="RNASE_3_2"/>
    <property type="match status" value="2"/>
</dbReference>
<dbReference type="PROSITE" id="PS00517">
    <property type="entry name" value="RNASE_3_1"/>
    <property type="match status" value="2"/>
</dbReference>
<evidence type="ECO:0000313" key="7">
    <source>
        <dbReference type="Proteomes" id="UP001605036"/>
    </source>
</evidence>
<dbReference type="CDD" id="cd00593">
    <property type="entry name" value="RIBOc"/>
    <property type="match status" value="2"/>
</dbReference>
<dbReference type="SMART" id="SM00535">
    <property type="entry name" value="RIBOc"/>
    <property type="match status" value="2"/>
</dbReference>
<evidence type="ECO:0000259" key="4">
    <source>
        <dbReference type="PROSITE" id="PS50142"/>
    </source>
</evidence>
<dbReference type="AlphaFoldDB" id="A0ABD1Y974"/>
<dbReference type="InterPro" id="IPR036389">
    <property type="entry name" value="RNase_III_sf"/>
</dbReference>
<evidence type="ECO:0000256" key="1">
    <source>
        <dbReference type="ARBA" id="ARBA00001946"/>
    </source>
</evidence>
<dbReference type="Proteomes" id="UP001605036">
    <property type="component" value="Unassembled WGS sequence"/>
</dbReference>
<dbReference type="Pfam" id="PF00636">
    <property type="entry name" value="Ribonuclease_3"/>
    <property type="match status" value="2"/>
</dbReference>
<proteinExistence type="predicted"/>
<dbReference type="InterPro" id="IPR000999">
    <property type="entry name" value="RNase_III_dom"/>
</dbReference>
<dbReference type="SMART" id="SM00949">
    <property type="entry name" value="PAZ"/>
    <property type="match status" value="1"/>
</dbReference>
<evidence type="ECO:0000256" key="3">
    <source>
        <dbReference type="ARBA" id="ARBA00022801"/>
    </source>
</evidence>
<name>A0ABD1Y974_9MARC</name>
<dbReference type="Gene3D" id="2.170.260.10">
    <property type="entry name" value="paz domain"/>
    <property type="match status" value="1"/>
</dbReference>
<feature type="domain" description="RNase III" evidence="4">
    <location>
        <begin position="482"/>
        <end position="626"/>
    </location>
</feature>
<protein>
    <submittedName>
        <fullName evidence="6">Uncharacterized protein</fullName>
    </submittedName>
</protein>
<evidence type="ECO:0000259" key="5">
    <source>
        <dbReference type="PROSITE" id="PS50821"/>
    </source>
</evidence>
<comment type="cofactor">
    <cofactor evidence="1">
        <name>Mg(2+)</name>
        <dbReference type="ChEBI" id="CHEBI:18420"/>
    </cofactor>
</comment>
<dbReference type="PANTHER" id="PTHR14950:SF73">
    <property type="entry name" value="MINIMAL DICER"/>
    <property type="match status" value="1"/>
</dbReference>
<dbReference type="GO" id="GO:0000166">
    <property type="term" value="F:nucleotide binding"/>
    <property type="evidence" value="ECO:0007669"/>
    <property type="project" value="UniProtKB-KW"/>
</dbReference>
<dbReference type="SUPFAM" id="SSF69065">
    <property type="entry name" value="RNase III domain-like"/>
    <property type="match status" value="2"/>
</dbReference>
<keyword evidence="7" id="KW-1185">Reference proteome</keyword>
<evidence type="ECO:0000256" key="2">
    <source>
        <dbReference type="ARBA" id="ARBA00022741"/>
    </source>
</evidence>
<sequence>MESAWPLPEECRQLLNAMSLEPDASDSMENLSPTNGLGPQHLPWPLPVRHYERSLPALDVIKRFNAWLFSMVLGKASFPTESTKGFVDSLKGYYVLPLKDGGHALHFDWLMVESALYSGMSYRKKVKFFGRFAKLEVADIDWGTAETKLGEVLLRNGRFPKEDLDDAMITCAHNGMPCYVSAISENVTGCSWFPADDNSQSQSYAEYYASNALVYSRCGYQLKFKDQPFLRGCRLKRASNYLRRQEHVAAKGRNHLERSEKLELPPEICTLHLGIKGRLIRGAMRLPSVLYRIEMALLAVELRNKIGIPISCYKLIEALTTGACQDEVSYERFEFLGDSILKLSGCTYLFLKDILQTQDQLGTTLYELVRNRTLFYCAVARDLARYVFVEPFAPSLWIPPGRVECNMEDKKQRSLFISCRTLADIVEALVGAYFMSDGLGAALKAMAWLGIPIKFPGELERERISFLFAEVKSTDLSNLIDTERLEKSLGYVFRQKYLLAGALSYDSAGSTCSPLFQRLEFLGDGIFDFIIGRYFVTTYRNLNEGKLSELKQATRNGENLAAAAVRHGLTTFLCQVSPSLKKSISEFISSYVLEGAKAYGLSDVSAPRALRDLLQTLASAIFLDSGFDIDLVWKIVRPFLEPLATPLTVTQHPIKELETLCFERGWKLTILVSCSGGFVEAKVVINELVLGNSQSEDKKIARRLAATMALRVISHPNAIM</sequence>
<dbReference type="InterPro" id="IPR003100">
    <property type="entry name" value="PAZ_dom"/>
</dbReference>
<accession>A0ABD1Y974</accession>
<gene>
    <name evidence="6" type="ORF">R1flu_002487</name>
</gene>